<accession>A0A6G1KCW8</accession>
<evidence type="ECO:0000313" key="1">
    <source>
        <dbReference type="EMBL" id="KAF2710385.1"/>
    </source>
</evidence>
<gene>
    <name evidence="1" type="ORF">K504DRAFT_260547</name>
</gene>
<protein>
    <submittedName>
        <fullName evidence="1">Uncharacterized protein</fullName>
    </submittedName>
</protein>
<proteinExistence type="predicted"/>
<keyword evidence="2" id="KW-1185">Reference proteome</keyword>
<organism evidence="1 2">
    <name type="scientific">Pleomassaria siparia CBS 279.74</name>
    <dbReference type="NCBI Taxonomy" id="1314801"/>
    <lineage>
        <taxon>Eukaryota</taxon>
        <taxon>Fungi</taxon>
        <taxon>Dikarya</taxon>
        <taxon>Ascomycota</taxon>
        <taxon>Pezizomycotina</taxon>
        <taxon>Dothideomycetes</taxon>
        <taxon>Pleosporomycetidae</taxon>
        <taxon>Pleosporales</taxon>
        <taxon>Pleomassariaceae</taxon>
        <taxon>Pleomassaria</taxon>
    </lineage>
</organism>
<dbReference type="Proteomes" id="UP000799428">
    <property type="component" value="Unassembled WGS sequence"/>
</dbReference>
<dbReference type="EMBL" id="MU005769">
    <property type="protein sequence ID" value="KAF2710385.1"/>
    <property type="molecule type" value="Genomic_DNA"/>
</dbReference>
<reference evidence="1" key="1">
    <citation type="journal article" date="2020" name="Stud. Mycol.">
        <title>101 Dothideomycetes genomes: a test case for predicting lifestyles and emergence of pathogens.</title>
        <authorList>
            <person name="Haridas S."/>
            <person name="Albert R."/>
            <person name="Binder M."/>
            <person name="Bloem J."/>
            <person name="Labutti K."/>
            <person name="Salamov A."/>
            <person name="Andreopoulos B."/>
            <person name="Baker S."/>
            <person name="Barry K."/>
            <person name="Bills G."/>
            <person name="Bluhm B."/>
            <person name="Cannon C."/>
            <person name="Castanera R."/>
            <person name="Culley D."/>
            <person name="Daum C."/>
            <person name="Ezra D."/>
            <person name="Gonzalez J."/>
            <person name="Henrissat B."/>
            <person name="Kuo A."/>
            <person name="Liang C."/>
            <person name="Lipzen A."/>
            <person name="Lutzoni F."/>
            <person name="Magnuson J."/>
            <person name="Mondo S."/>
            <person name="Nolan M."/>
            <person name="Ohm R."/>
            <person name="Pangilinan J."/>
            <person name="Park H.-J."/>
            <person name="Ramirez L."/>
            <person name="Alfaro M."/>
            <person name="Sun H."/>
            <person name="Tritt A."/>
            <person name="Yoshinaga Y."/>
            <person name="Zwiers L.-H."/>
            <person name="Turgeon B."/>
            <person name="Goodwin S."/>
            <person name="Spatafora J."/>
            <person name="Crous P."/>
            <person name="Grigoriev I."/>
        </authorList>
    </citation>
    <scope>NUCLEOTIDE SEQUENCE</scope>
    <source>
        <strain evidence="1">CBS 279.74</strain>
    </source>
</reference>
<sequence length="169" mass="18705">MLHEDATMGINTHPVFPTDTSILEYWPTLSMRVVESLQELEKRHQFRWNTIDLLRRGYSIDAQQCPITIVVGSPDADSEQLRTQVVRDLKALADVPVEVEVVYSEGFQCLGNAQVDMLAHDNALNMGASISGKDEPQGGTLGGKIQLQTTGGADSHMRLQTIMSQRVII</sequence>
<name>A0A6G1KCW8_9PLEO</name>
<evidence type="ECO:0000313" key="2">
    <source>
        <dbReference type="Proteomes" id="UP000799428"/>
    </source>
</evidence>
<dbReference type="AlphaFoldDB" id="A0A6G1KCW8"/>
<dbReference type="OrthoDB" id="3799331at2759"/>